<dbReference type="AlphaFoldDB" id="A0A4Y9YAW3"/>
<dbReference type="Proteomes" id="UP000298390">
    <property type="component" value="Unassembled WGS sequence"/>
</dbReference>
<evidence type="ECO:0000313" key="3">
    <source>
        <dbReference type="Proteomes" id="UP000298390"/>
    </source>
</evidence>
<comment type="caution">
    <text evidence="2">The sequence shown here is derived from an EMBL/GenBank/DDBJ whole genome shotgun (WGS) entry which is preliminary data.</text>
</comment>
<organism evidence="2 3">
    <name type="scientific">Rhodofomes roseus</name>
    <dbReference type="NCBI Taxonomy" id="34475"/>
    <lineage>
        <taxon>Eukaryota</taxon>
        <taxon>Fungi</taxon>
        <taxon>Dikarya</taxon>
        <taxon>Basidiomycota</taxon>
        <taxon>Agaricomycotina</taxon>
        <taxon>Agaricomycetes</taxon>
        <taxon>Polyporales</taxon>
        <taxon>Rhodofomes</taxon>
    </lineage>
</organism>
<feature type="domain" description="Knr4/Smi1-like" evidence="1">
    <location>
        <begin position="456"/>
        <end position="605"/>
    </location>
</feature>
<dbReference type="Gene3D" id="3.40.1580.10">
    <property type="entry name" value="SMI1/KNR4-like"/>
    <property type="match status" value="1"/>
</dbReference>
<gene>
    <name evidence="2" type="ORF">EVJ58_g5660</name>
</gene>
<dbReference type="InterPro" id="IPR037883">
    <property type="entry name" value="Knr4/Smi1-like_sf"/>
</dbReference>
<evidence type="ECO:0000259" key="1">
    <source>
        <dbReference type="SMART" id="SM00860"/>
    </source>
</evidence>
<reference evidence="2 3" key="1">
    <citation type="submission" date="2019-01" db="EMBL/GenBank/DDBJ databases">
        <title>Genome sequencing of the rare red list fungi Fomitopsis rosea.</title>
        <authorList>
            <person name="Buettner E."/>
            <person name="Kellner H."/>
        </authorList>
    </citation>
    <scope>NUCLEOTIDE SEQUENCE [LARGE SCALE GENOMIC DNA]</scope>
    <source>
        <strain evidence="2 3">DSM 105464</strain>
    </source>
</reference>
<evidence type="ECO:0000313" key="2">
    <source>
        <dbReference type="EMBL" id="TFY59634.1"/>
    </source>
</evidence>
<dbReference type="Pfam" id="PF09346">
    <property type="entry name" value="SMI1_KNR4"/>
    <property type="match status" value="1"/>
</dbReference>
<sequence length="616" mass="68026">MVSISKPKTLVLLAPGALPSSDVLIPLNILRVRKESTYLTFQDSQHDAIRHHFNVEQAVIISVASFLAQADRGSYDLLFIPGTADVLGLDLEPLANVIRSIYGGGVGLDIISTGTARLSSGLLKERVVSAASLDLNEQYMTTARAWDADADVIRDVQFWTATDTPGSLKTLAILYKAARHGGISSIFPSSVARKHLGYSPRRLVDTPTDTSTPAALASGEDLAAELADLSSSDVDQASNLIFHFAIRLGLEGFTDACNSVLLTLLKALPNALESLGEPCMRSIEYMWESSGQRPSVPWNVPSLEDLDRWELEVRSSYQLPADEDREDILESIKLRITIDGDWYLTPYTLAGAITMALDAGWDDQAREWMLKLVQTASKSDMRDVWTFDIARWRPLIRLSRTGIVAQALQSLRTSSVVALDEQRVSSQSIADLPWSTLVPMLDVLKWEQHDTLIKPPASPSAIKQAEERLGVALPEDYKQFLLVSNGIEFMPSIDAPGFQSVQELEWDNAAELGLDEFRVDLGCKTDPAEYDRLPKMGRVLVVSDPECEEQVWFVDPETVAEAIRVLRAEGRSDGVVGQPGWRAVFWASHMPDLRWLKSFRGYMEGLAQKADKAGGR</sequence>
<dbReference type="Gene3D" id="3.40.50.880">
    <property type="match status" value="1"/>
</dbReference>
<dbReference type="SMART" id="SM00860">
    <property type="entry name" value="SMI1_KNR4"/>
    <property type="match status" value="1"/>
</dbReference>
<accession>A0A4Y9YAW3</accession>
<name>A0A4Y9YAW3_9APHY</name>
<dbReference type="SUPFAM" id="SSF160631">
    <property type="entry name" value="SMI1/KNR4-like"/>
    <property type="match status" value="1"/>
</dbReference>
<protein>
    <recommendedName>
        <fullName evidence="1">Knr4/Smi1-like domain-containing protein</fullName>
    </recommendedName>
</protein>
<dbReference type="InterPro" id="IPR018958">
    <property type="entry name" value="Knr4/Smi1-like_dom"/>
</dbReference>
<dbReference type="InterPro" id="IPR029062">
    <property type="entry name" value="Class_I_gatase-like"/>
</dbReference>
<proteinExistence type="predicted"/>
<dbReference type="EMBL" id="SEKV01000295">
    <property type="protein sequence ID" value="TFY59634.1"/>
    <property type="molecule type" value="Genomic_DNA"/>
</dbReference>
<dbReference type="SUPFAM" id="SSF52317">
    <property type="entry name" value="Class I glutamine amidotransferase-like"/>
    <property type="match status" value="1"/>
</dbReference>